<reference evidence="2 3" key="1">
    <citation type="submission" date="2017-05" db="EMBL/GenBank/DDBJ databases">
        <title>Functional genome analysis of Paenibacillus pasadenensis strain R16: insights on endophytic life style and antifungal activity.</title>
        <authorList>
            <person name="Passera A."/>
            <person name="Marcolungo L."/>
            <person name="Casati P."/>
            <person name="Brasca M."/>
            <person name="Quaglino F."/>
            <person name="Delledonne M."/>
        </authorList>
    </citation>
    <scope>NUCLEOTIDE SEQUENCE [LARGE SCALE GENOMIC DNA]</scope>
    <source>
        <strain evidence="2 3">R16</strain>
    </source>
</reference>
<protein>
    <submittedName>
        <fullName evidence="2">Protein containing domains DUF403</fullName>
    </submittedName>
</protein>
<name>A0A2N5N9Y3_9BACL</name>
<accession>A0A2N5N9Y3</accession>
<sequence length="330" mass="38231">MLNRNAEALCWIGRYMERTENHARFVDVLYHLQQLQPREAVDDRLRSEVDNAGKWALVVGAIGDRKEFESAYDGYYEDDVLQYVTMDRANPNSMLSCVSAARANLRTLREKLPGELWDALNGMYLWLRERQEDGWRKEAPHAFFRQMKDWASLFQGYSQSVMPRENEWRFLECGRYLERMENTLRILQAVRGWVPGGGWHEPEAYPYLQAVLRSISGYDSFRRYHADGLGVDAIMEFVLLNAAFPRSVQYSLRKMDAHLSLLEAQEPAMRARRDKLLRSSARVLADLACLERDDLLLDRDGRIVAHLLEQSRQLGAAMEAAFFRLGEATA</sequence>
<feature type="domain" description="DUF403" evidence="1">
    <location>
        <begin position="1"/>
        <end position="323"/>
    </location>
</feature>
<keyword evidence="3" id="KW-1185">Reference proteome</keyword>
<dbReference type="PANTHER" id="PTHR34595">
    <property type="entry name" value="BLR5612 PROTEIN"/>
    <property type="match status" value="1"/>
</dbReference>
<evidence type="ECO:0000313" key="3">
    <source>
        <dbReference type="Proteomes" id="UP000234789"/>
    </source>
</evidence>
<dbReference type="InterPro" id="IPR007296">
    <property type="entry name" value="DUF403"/>
</dbReference>
<comment type="caution">
    <text evidence="2">The sequence shown here is derived from an EMBL/GenBank/DDBJ whole genome shotgun (WGS) entry which is preliminary data.</text>
</comment>
<gene>
    <name evidence="2" type="ORF">B8V81_1390</name>
</gene>
<organism evidence="2 3">
    <name type="scientific">Paenibacillus pasadenensis</name>
    <dbReference type="NCBI Taxonomy" id="217090"/>
    <lineage>
        <taxon>Bacteria</taxon>
        <taxon>Bacillati</taxon>
        <taxon>Bacillota</taxon>
        <taxon>Bacilli</taxon>
        <taxon>Bacillales</taxon>
        <taxon>Paenibacillaceae</taxon>
        <taxon>Paenibacillus</taxon>
    </lineage>
</organism>
<proteinExistence type="predicted"/>
<dbReference type="AlphaFoldDB" id="A0A2N5N9Y3"/>
<evidence type="ECO:0000313" key="2">
    <source>
        <dbReference type="EMBL" id="PLT47166.1"/>
    </source>
</evidence>
<dbReference type="EMBL" id="NFEZ01000003">
    <property type="protein sequence ID" value="PLT47166.1"/>
    <property type="molecule type" value="Genomic_DNA"/>
</dbReference>
<dbReference type="RefSeq" id="WP_028599223.1">
    <property type="nucleotide sequence ID" value="NZ_BIMM01000067.1"/>
</dbReference>
<dbReference type="Proteomes" id="UP000234789">
    <property type="component" value="Unassembled WGS sequence"/>
</dbReference>
<dbReference type="Pfam" id="PF04168">
    <property type="entry name" value="Alpha-E"/>
    <property type="match status" value="1"/>
</dbReference>
<dbReference type="PANTHER" id="PTHR34595:SF7">
    <property type="entry name" value="SLL1039 PROTEIN"/>
    <property type="match status" value="1"/>
</dbReference>
<dbReference type="InterPro" id="IPR051680">
    <property type="entry name" value="ATP-dep_Glu-Cys_Ligase-2"/>
</dbReference>
<dbReference type="OrthoDB" id="9803532at2"/>
<evidence type="ECO:0000259" key="1">
    <source>
        <dbReference type="Pfam" id="PF04168"/>
    </source>
</evidence>